<dbReference type="Pfam" id="PF07589">
    <property type="entry name" value="PEP-CTERM"/>
    <property type="match status" value="1"/>
</dbReference>
<accession>A0A7R6PAB2</accession>
<organism evidence="3 4">
    <name type="scientific">Neptunomonas japonica JAMM 1380</name>
    <dbReference type="NCBI Taxonomy" id="1441457"/>
    <lineage>
        <taxon>Bacteria</taxon>
        <taxon>Pseudomonadati</taxon>
        <taxon>Pseudomonadota</taxon>
        <taxon>Gammaproteobacteria</taxon>
        <taxon>Oceanospirillales</taxon>
        <taxon>Oceanospirillaceae</taxon>
        <taxon>Neptunomonas</taxon>
    </lineage>
</organism>
<gene>
    <name evidence="3" type="ORF">NEJAP_0822</name>
</gene>
<evidence type="ECO:0000313" key="3">
    <source>
        <dbReference type="EMBL" id="BBB28779.1"/>
    </source>
</evidence>
<evidence type="ECO:0000259" key="2">
    <source>
        <dbReference type="Pfam" id="PF07589"/>
    </source>
</evidence>
<keyword evidence="4" id="KW-1185">Reference proteome</keyword>
<feature type="signal peptide" evidence="1">
    <location>
        <begin position="1"/>
        <end position="26"/>
    </location>
</feature>
<name>A0A7R6PAB2_9GAMM</name>
<reference evidence="3 4" key="1">
    <citation type="journal article" date="2008" name="Int. J. Syst. Evol. Microbiol.">
        <title>Neptunomonas japonica sp. nov., an Osedax japonicus symbiont-like bacterium isolated from sediment adjacent to sperm whale carcasses off Kagoshima, Japan.</title>
        <authorList>
            <person name="Miyazaki M."/>
            <person name="Nogi Y."/>
            <person name="Fujiwara Y."/>
            <person name="Kawato M."/>
            <person name="Kubokawa K."/>
            <person name="Horikoshi K."/>
        </authorList>
    </citation>
    <scope>NUCLEOTIDE SEQUENCE [LARGE SCALE GENOMIC DNA]</scope>
    <source>
        <strain evidence="3 4">JAMM 1380</strain>
    </source>
</reference>
<dbReference type="NCBIfam" id="TIGR02595">
    <property type="entry name" value="PEP_CTERM"/>
    <property type="match status" value="1"/>
</dbReference>
<dbReference type="NCBIfam" id="NF033554">
    <property type="entry name" value="floc_PepA"/>
    <property type="match status" value="1"/>
</dbReference>
<dbReference type="EMBL" id="AP014546">
    <property type="protein sequence ID" value="BBB28779.1"/>
    <property type="molecule type" value="Genomic_DNA"/>
</dbReference>
<keyword evidence="1" id="KW-0732">Signal</keyword>
<feature type="domain" description="Ice-binding protein C-terminal" evidence="2">
    <location>
        <begin position="240"/>
        <end position="262"/>
    </location>
</feature>
<sequence length="268" mass="27399">MINSAKKMFYPAALAAGVLLSSNAMAFEDFQVTESSVPGAAVNTFTADRIVGGYQEIVTFGAGTFDVSILWTAGQFFDDGVGVASQVGGIGPNTYDMYGLFQASGTFVPNGTGGSLFTFNSGGTLDLLIDADRDNAYSAPLTGDLAWAATGNTADDILLATGEVLSGAGVLDPTLSTCNPGVNCGSFGTSTDFNLTAAGANFFTAPIPFYNVSFQSGQFDNFNVSGTQSIVGSLDAVFNVPEPSVLALFGLGLLGMAGVARRKTKAAA</sequence>
<evidence type="ECO:0000256" key="1">
    <source>
        <dbReference type="SAM" id="SignalP"/>
    </source>
</evidence>
<dbReference type="AlphaFoldDB" id="A0A7R6PAB2"/>
<proteinExistence type="predicted"/>
<feature type="chain" id="PRO_5032815144" description="Ice-binding protein C-terminal domain-containing protein" evidence="1">
    <location>
        <begin position="27"/>
        <end position="268"/>
    </location>
</feature>
<protein>
    <recommendedName>
        <fullName evidence="2">Ice-binding protein C-terminal domain-containing protein</fullName>
    </recommendedName>
</protein>
<dbReference type="KEGG" id="njp:NEJAP_0822"/>
<dbReference type="Proteomes" id="UP000595332">
    <property type="component" value="Chromosome"/>
</dbReference>
<dbReference type="InterPro" id="IPR013424">
    <property type="entry name" value="Ice-binding_C"/>
</dbReference>
<evidence type="ECO:0000313" key="4">
    <source>
        <dbReference type="Proteomes" id="UP000595332"/>
    </source>
</evidence>
<dbReference type="RefSeq" id="WP_201349443.1">
    <property type="nucleotide sequence ID" value="NZ_AP014546.1"/>
</dbReference>